<dbReference type="Gene3D" id="3.90.25.10">
    <property type="entry name" value="UDP-galactose 4-epimerase, domain 1"/>
    <property type="match status" value="1"/>
</dbReference>
<dbReference type="SUPFAM" id="SSF51735">
    <property type="entry name" value="NAD(P)-binding Rossmann-fold domains"/>
    <property type="match status" value="1"/>
</dbReference>
<dbReference type="Gene3D" id="3.40.50.720">
    <property type="entry name" value="NAD(P)-binding Rossmann-like Domain"/>
    <property type="match status" value="1"/>
</dbReference>
<organism evidence="2">
    <name type="scientific">hot springs metagenome</name>
    <dbReference type="NCBI Taxonomy" id="433727"/>
    <lineage>
        <taxon>unclassified sequences</taxon>
        <taxon>metagenomes</taxon>
        <taxon>ecological metagenomes</taxon>
    </lineage>
</organism>
<dbReference type="Pfam" id="PF16363">
    <property type="entry name" value="GDP_Man_Dehyd"/>
    <property type="match status" value="1"/>
</dbReference>
<sequence>MLREVYKNRTVFVTGHTGFKGSWLTIWLLSLGAKVVGYSLYLPSDPCNFVVCNLKDRVTHIDGDIRNIKDLRNVFSKYNPDIVFHLAAQPIVRRSFDDPKLTFDTNVGGTINILECIRNTSSVKAAIIITSDKCYQNVEWVWGYRENDRLGGDDPYSASKACAEIVCNSYIKSFFSKKDLSRISTARAGNVIGGGDWAVDRIVPDCVRAFSENNVLEIRNPQATRPWQHVLEPLSGYLWLGANLLNNNSNVVGESFNFGPSDNVNRSVKELIDEFVKVWGNGKWRAIVNDIANKKEAGLLKLNCDKALFYLKWHAVLSFEETVKMTAEWYKAYYNGEKDMFDFSVRQIEEYIYLAKKKGLVWVE</sequence>
<dbReference type="CDD" id="cd05252">
    <property type="entry name" value="CDP_GD_SDR_e"/>
    <property type="match status" value="1"/>
</dbReference>
<proteinExistence type="predicted"/>
<evidence type="ECO:0000313" key="2">
    <source>
        <dbReference type="EMBL" id="GER94620.1"/>
    </source>
</evidence>
<dbReference type="InterPro" id="IPR016040">
    <property type="entry name" value="NAD(P)-bd_dom"/>
</dbReference>
<protein>
    <submittedName>
        <fullName evidence="2">CDP-glucose 4,6-dehydratase</fullName>
    </submittedName>
</protein>
<evidence type="ECO:0000259" key="1">
    <source>
        <dbReference type="Pfam" id="PF16363"/>
    </source>
</evidence>
<dbReference type="PANTHER" id="PTHR43000">
    <property type="entry name" value="DTDP-D-GLUCOSE 4,6-DEHYDRATASE-RELATED"/>
    <property type="match status" value="1"/>
</dbReference>
<dbReference type="InterPro" id="IPR013445">
    <property type="entry name" value="CDP_4_6_deHydtase"/>
</dbReference>
<gene>
    <name evidence="2" type="ORF">A45J_2384</name>
</gene>
<feature type="domain" description="NAD(P)-binding" evidence="1">
    <location>
        <begin position="12"/>
        <end position="326"/>
    </location>
</feature>
<comment type="caution">
    <text evidence="2">The sequence shown here is derived from an EMBL/GenBank/DDBJ whole genome shotgun (WGS) entry which is preliminary data.</text>
</comment>
<dbReference type="AlphaFoldDB" id="A0A5J4L6U7"/>
<dbReference type="NCBIfam" id="TIGR02622">
    <property type="entry name" value="CDP_4_6_dhtase"/>
    <property type="match status" value="1"/>
</dbReference>
<dbReference type="InterPro" id="IPR036291">
    <property type="entry name" value="NAD(P)-bd_dom_sf"/>
</dbReference>
<dbReference type="EMBL" id="BLAB01000001">
    <property type="protein sequence ID" value="GER94620.1"/>
    <property type="molecule type" value="Genomic_DNA"/>
</dbReference>
<reference evidence="2" key="1">
    <citation type="submission" date="2019-10" db="EMBL/GenBank/DDBJ databases">
        <title>Metagenomic sequencing of thiosulfate-disproportionating enrichment culture.</title>
        <authorList>
            <person name="Umezawa K."/>
            <person name="Kojima H."/>
            <person name="Fukui M."/>
        </authorList>
    </citation>
    <scope>NUCLEOTIDE SEQUENCE</scope>
    <source>
        <strain evidence="2">45J</strain>
    </source>
</reference>
<accession>A0A5J4L6U7</accession>
<name>A0A5J4L6U7_9ZZZZ</name>